<evidence type="ECO:0000313" key="3">
    <source>
        <dbReference type="Proteomes" id="UP000017861"/>
    </source>
</evidence>
<dbReference type="AlphaFoldDB" id="V5AA64"/>
<reference evidence="2 3" key="1">
    <citation type="journal article" date="2014" name="Genome Announc.">
        <title>Trypanosoma cruzi Clone Dm28c Draft Genome Sequence.</title>
        <authorList>
            <person name="Grisard E.C."/>
            <person name="Teixeira S.M."/>
            <person name="de Almeida L.G."/>
            <person name="Stoco P.H."/>
            <person name="Gerber A.L."/>
            <person name="Talavera-Lopez C."/>
            <person name="Lima O.C."/>
            <person name="Andersson B."/>
            <person name="de Vasconcelos A.T."/>
        </authorList>
    </citation>
    <scope>NUCLEOTIDE SEQUENCE [LARGE SCALE GENOMIC DNA]</scope>
    <source>
        <strain evidence="2 3">Dm28c</strain>
    </source>
</reference>
<evidence type="ECO:0000313" key="2">
    <source>
        <dbReference type="EMBL" id="ESS57540.1"/>
    </source>
</evidence>
<keyword evidence="1" id="KW-0812">Transmembrane</keyword>
<evidence type="ECO:0000256" key="1">
    <source>
        <dbReference type="SAM" id="Phobius"/>
    </source>
</evidence>
<organism evidence="2 3">
    <name type="scientific">Trypanosoma cruzi Dm28c</name>
    <dbReference type="NCBI Taxonomy" id="1416333"/>
    <lineage>
        <taxon>Eukaryota</taxon>
        <taxon>Discoba</taxon>
        <taxon>Euglenozoa</taxon>
        <taxon>Kinetoplastea</taxon>
        <taxon>Metakinetoplastina</taxon>
        <taxon>Trypanosomatida</taxon>
        <taxon>Trypanosomatidae</taxon>
        <taxon>Trypanosoma</taxon>
        <taxon>Schizotrypanum</taxon>
    </lineage>
</organism>
<name>V5AA64_TRYCR</name>
<dbReference type="Proteomes" id="UP000017861">
    <property type="component" value="Unassembled WGS sequence"/>
</dbReference>
<proteinExistence type="predicted"/>
<feature type="transmembrane region" description="Helical" evidence="1">
    <location>
        <begin position="36"/>
        <end position="56"/>
    </location>
</feature>
<accession>V5AA64</accession>
<comment type="caution">
    <text evidence="2">The sequence shown here is derived from an EMBL/GenBank/DDBJ whole genome shotgun (WGS) entry which is preliminary data.</text>
</comment>
<sequence length="75" mass="8970">MCGHAEGRTVERHLNIFFQFSFLRAKYMQTVWCGHTAAGCFLCVFFFFFSFLLFVCSRSRGRFFFSSFFFHFSKV</sequence>
<dbReference type="EMBL" id="AYLP01000571">
    <property type="protein sequence ID" value="ESS57540.1"/>
    <property type="molecule type" value="Genomic_DNA"/>
</dbReference>
<protein>
    <submittedName>
        <fullName evidence="2">Uncharacterized protein</fullName>
    </submittedName>
</protein>
<dbReference type="VEuPathDB" id="TriTrypDB:TCDM_12417"/>
<gene>
    <name evidence="2" type="ORF">TCDM_12417</name>
</gene>
<keyword evidence="1" id="KW-0472">Membrane</keyword>
<keyword evidence="1" id="KW-1133">Transmembrane helix</keyword>